<protein>
    <submittedName>
        <fullName evidence="1">Uncharacterized protein</fullName>
    </submittedName>
</protein>
<dbReference type="Proteomes" id="UP000765509">
    <property type="component" value="Unassembled WGS sequence"/>
</dbReference>
<evidence type="ECO:0000313" key="1">
    <source>
        <dbReference type="EMBL" id="MBW0480661.1"/>
    </source>
</evidence>
<proteinExistence type="predicted"/>
<dbReference type="AlphaFoldDB" id="A0A9Q3C8Y0"/>
<comment type="caution">
    <text evidence="1">The sequence shown here is derived from an EMBL/GenBank/DDBJ whole genome shotgun (WGS) entry which is preliminary data.</text>
</comment>
<keyword evidence="2" id="KW-1185">Reference proteome</keyword>
<name>A0A9Q3C8Y0_9BASI</name>
<accession>A0A9Q3C8Y0</accession>
<dbReference type="OrthoDB" id="4360000at2759"/>
<dbReference type="EMBL" id="AVOT02006057">
    <property type="protein sequence ID" value="MBW0480661.1"/>
    <property type="molecule type" value="Genomic_DNA"/>
</dbReference>
<evidence type="ECO:0000313" key="2">
    <source>
        <dbReference type="Proteomes" id="UP000765509"/>
    </source>
</evidence>
<sequence>MPALHHREITLTARKRVEPLLPVDHLNKSLLTTHPTAKDFHEMWKRAFETDARCIAEAKEYRKQRWDKSHWSLTSKKGTEY</sequence>
<reference evidence="1" key="1">
    <citation type="submission" date="2021-03" db="EMBL/GenBank/DDBJ databases">
        <title>Draft genome sequence of rust myrtle Austropuccinia psidii MF-1, a brazilian biotype.</title>
        <authorList>
            <person name="Quecine M.C."/>
            <person name="Pachon D.M.R."/>
            <person name="Bonatelli M.L."/>
            <person name="Correr F.H."/>
            <person name="Franceschini L.M."/>
            <person name="Leite T.F."/>
            <person name="Margarido G.R.A."/>
            <person name="Almeida C.A."/>
            <person name="Ferrarezi J.A."/>
            <person name="Labate C.A."/>
        </authorList>
    </citation>
    <scope>NUCLEOTIDE SEQUENCE</scope>
    <source>
        <strain evidence="1">MF-1</strain>
    </source>
</reference>
<gene>
    <name evidence="1" type="ORF">O181_020376</name>
</gene>
<organism evidence="1 2">
    <name type="scientific">Austropuccinia psidii MF-1</name>
    <dbReference type="NCBI Taxonomy" id="1389203"/>
    <lineage>
        <taxon>Eukaryota</taxon>
        <taxon>Fungi</taxon>
        <taxon>Dikarya</taxon>
        <taxon>Basidiomycota</taxon>
        <taxon>Pucciniomycotina</taxon>
        <taxon>Pucciniomycetes</taxon>
        <taxon>Pucciniales</taxon>
        <taxon>Sphaerophragmiaceae</taxon>
        <taxon>Austropuccinia</taxon>
    </lineage>
</organism>